<name>A0ABP1PMA3_9HEXA</name>
<evidence type="ECO:0000313" key="3">
    <source>
        <dbReference type="EMBL" id="CAL8070052.1"/>
    </source>
</evidence>
<dbReference type="PANTHER" id="PTHR10840:SF0">
    <property type="entry name" value="PROGRAMMED CELL DEATH PROTEIN 5"/>
    <property type="match status" value="1"/>
</dbReference>
<feature type="region of interest" description="Disordered" evidence="2">
    <location>
        <begin position="106"/>
        <end position="141"/>
    </location>
</feature>
<keyword evidence="4" id="KW-1185">Reference proteome</keyword>
<reference evidence="3 4" key="1">
    <citation type="submission" date="2024-08" db="EMBL/GenBank/DDBJ databases">
        <authorList>
            <person name="Cucini C."/>
            <person name="Frati F."/>
        </authorList>
    </citation>
    <scope>NUCLEOTIDE SEQUENCE [LARGE SCALE GENOMIC DNA]</scope>
</reference>
<feature type="compositionally biased region" description="Gly residues" evidence="2">
    <location>
        <begin position="1"/>
        <end position="10"/>
    </location>
</feature>
<accession>A0ABP1PMA3</accession>
<evidence type="ECO:0008006" key="5">
    <source>
        <dbReference type="Google" id="ProtNLM"/>
    </source>
</evidence>
<dbReference type="InterPro" id="IPR036883">
    <property type="entry name" value="PDCD5-like_sf"/>
</dbReference>
<dbReference type="SUPFAM" id="SSF46950">
    <property type="entry name" value="Double-stranded DNA-binding domain"/>
    <property type="match status" value="1"/>
</dbReference>
<feature type="compositionally biased region" description="Basic and acidic residues" evidence="2">
    <location>
        <begin position="22"/>
        <end position="38"/>
    </location>
</feature>
<dbReference type="PANTHER" id="PTHR10840">
    <property type="entry name" value="PROGRAMMED CELL DEATH PROTEIN 5"/>
    <property type="match status" value="1"/>
</dbReference>
<proteinExistence type="inferred from homology"/>
<evidence type="ECO:0000256" key="1">
    <source>
        <dbReference type="ARBA" id="ARBA00010490"/>
    </source>
</evidence>
<protein>
    <recommendedName>
        <fullName evidence="5">Programmed cell death protein 5</fullName>
    </recommendedName>
</protein>
<feature type="compositionally biased region" description="Polar residues" evidence="2">
    <location>
        <begin position="106"/>
        <end position="119"/>
    </location>
</feature>
<comment type="caution">
    <text evidence="3">The sequence shown here is derived from an EMBL/GenBank/DDBJ whole genome shotgun (WGS) entry which is preliminary data.</text>
</comment>
<dbReference type="Proteomes" id="UP001642540">
    <property type="component" value="Unassembled WGS sequence"/>
</dbReference>
<organism evidence="3 4">
    <name type="scientific">Orchesella dallaii</name>
    <dbReference type="NCBI Taxonomy" id="48710"/>
    <lineage>
        <taxon>Eukaryota</taxon>
        <taxon>Metazoa</taxon>
        <taxon>Ecdysozoa</taxon>
        <taxon>Arthropoda</taxon>
        <taxon>Hexapoda</taxon>
        <taxon>Collembola</taxon>
        <taxon>Entomobryomorpha</taxon>
        <taxon>Entomobryoidea</taxon>
        <taxon>Orchesellidae</taxon>
        <taxon>Orchesellinae</taxon>
        <taxon>Orchesella</taxon>
    </lineage>
</organism>
<evidence type="ECO:0000256" key="2">
    <source>
        <dbReference type="SAM" id="MobiDB-lite"/>
    </source>
</evidence>
<dbReference type="Pfam" id="PF01984">
    <property type="entry name" value="dsDNA_bind"/>
    <property type="match status" value="1"/>
</dbReference>
<comment type="similarity">
    <text evidence="1">Belongs to the PDCD5 family.</text>
</comment>
<dbReference type="Gene3D" id="1.10.8.140">
    <property type="entry name" value="PDCD5-like"/>
    <property type="match status" value="1"/>
</dbReference>
<dbReference type="InterPro" id="IPR002836">
    <property type="entry name" value="PDCD5-like"/>
</dbReference>
<gene>
    <name evidence="3" type="ORF">ODALV1_LOCUS1051</name>
</gene>
<dbReference type="PIRSF" id="PIRSF015730">
    <property type="entry name" value="TFAR19"/>
    <property type="match status" value="1"/>
</dbReference>
<dbReference type="EMBL" id="CAXLJM020000004">
    <property type="protein sequence ID" value="CAL8070052.1"/>
    <property type="molecule type" value="Genomic_DNA"/>
</dbReference>
<sequence length="141" mass="15387">MENVFGGGGATSPTGEQPNQASKEEEMQQQKQRQDDFKNQVLNQILDQQARARLATLSLAKPEKAQAVEGMLINMARMGRIGGGKINETQLIDILGKVGAGGPTMFGNSNNSASPSVNFSRRHTSMDDDDDEEYNKIMEDL</sequence>
<feature type="region of interest" description="Disordered" evidence="2">
    <location>
        <begin position="1"/>
        <end position="42"/>
    </location>
</feature>
<evidence type="ECO:0000313" key="4">
    <source>
        <dbReference type="Proteomes" id="UP001642540"/>
    </source>
</evidence>